<dbReference type="Proteomes" id="UP001238805">
    <property type="component" value="Chromosome"/>
</dbReference>
<dbReference type="EMBL" id="CP126970">
    <property type="protein sequence ID" value="WIM71417.1"/>
    <property type="molecule type" value="Genomic_DNA"/>
</dbReference>
<feature type="transmembrane region" description="Helical" evidence="1">
    <location>
        <begin position="82"/>
        <end position="105"/>
    </location>
</feature>
<evidence type="ECO:0000313" key="3">
    <source>
        <dbReference type="Proteomes" id="UP001238805"/>
    </source>
</evidence>
<gene>
    <name evidence="2" type="ORF">QP029_06485</name>
</gene>
<dbReference type="Gene3D" id="3.30.565.10">
    <property type="entry name" value="Histidine kinase-like ATPase, C-terminal domain"/>
    <property type="match status" value="1"/>
</dbReference>
<evidence type="ECO:0008006" key="4">
    <source>
        <dbReference type="Google" id="ProtNLM"/>
    </source>
</evidence>
<reference evidence="2 3" key="1">
    <citation type="submission" date="2023-05" db="EMBL/GenBank/DDBJ databases">
        <title>Corynebacterium suedekumii sp. nov. and Corynebacterium breve sp. nov. isolated from raw cow's milk.</title>
        <authorList>
            <person name="Baer M.K."/>
            <person name="Mehl L."/>
            <person name="Hellmuth R."/>
            <person name="Marke G."/>
            <person name="Lipski A."/>
        </authorList>
    </citation>
    <scope>NUCLEOTIDE SEQUENCE [LARGE SCALE GENOMIC DNA]</scope>
    <source>
        <strain evidence="2 3">LM112</strain>
    </source>
</reference>
<keyword evidence="1" id="KW-0812">Transmembrane</keyword>
<sequence length="378" mass="41645">MPDQTSHAPNARFTTGETTIVVGLACASPIFGEPSAWDLVFSGLFASVVFVSNLRPFLGLIPIPVASLLWERGLVDDISVVPVLLFVVVHMVSFRFGVVLSASIVAEWLLFAYVPLLGRLLFTEWAATLLVEGLLLGIVIWTGRARNRLAWSRHELVDAQRRARAAVVVELRESLHDSLARKITMMTMLSDRVLARPDGDSTVREISEMSSLGRDALTELENLMREVSDDPDLTEQDDSVWVPDSLDISVVKAMRRLVELGFDVKCRGQFSGLSIPAKSERALVLSLQECIANSAKYAPEQGKIDIERVDKPGEVGVAIRNQTPDSQTSISCSFSTKTGLVGVFRRIGEVQGTVHLSSSFNSWQILMLVPLERNIEND</sequence>
<keyword evidence="1" id="KW-0472">Membrane</keyword>
<keyword evidence="3" id="KW-1185">Reference proteome</keyword>
<dbReference type="RefSeq" id="WP_284875988.1">
    <property type="nucleotide sequence ID" value="NZ_CP126970.1"/>
</dbReference>
<accession>A0ABY8VR46</accession>
<feature type="transmembrane region" description="Helical" evidence="1">
    <location>
        <begin position="44"/>
        <end position="70"/>
    </location>
</feature>
<evidence type="ECO:0000313" key="2">
    <source>
        <dbReference type="EMBL" id="WIM71417.1"/>
    </source>
</evidence>
<evidence type="ECO:0000256" key="1">
    <source>
        <dbReference type="SAM" id="Phobius"/>
    </source>
</evidence>
<protein>
    <recommendedName>
        <fullName evidence="4">Signal transduction histidine kinase</fullName>
    </recommendedName>
</protein>
<name>A0ABY8VR46_9CORY</name>
<proteinExistence type="predicted"/>
<organism evidence="2 3">
    <name type="scientific">Corynebacterium suedekumii</name>
    <dbReference type="NCBI Taxonomy" id="3049801"/>
    <lineage>
        <taxon>Bacteria</taxon>
        <taxon>Bacillati</taxon>
        <taxon>Actinomycetota</taxon>
        <taxon>Actinomycetes</taxon>
        <taxon>Mycobacteriales</taxon>
        <taxon>Corynebacteriaceae</taxon>
        <taxon>Corynebacterium</taxon>
    </lineage>
</organism>
<feature type="transmembrane region" description="Helical" evidence="1">
    <location>
        <begin position="125"/>
        <end position="143"/>
    </location>
</feature>
<keyword evidence="1" id="KW-1133">Transmembrane helix</keyword>
<dbReference type="InterPro" id="IPR036890">
    <property type="entry name" value="HATPase_C_sf"/>
</dbReference>